<evidence type="ECO:0000256" key="5">
    <source>
        <dbReference type="RuleBase" id="RU363076"/>
    </source>
</evidence>
<sequence length="327" mass="37040">MHPSSRTFFNRTVGVISGRFAHLHPAASARSFASLRSTFRAKVPPPPFPFPSTLARTGSIRTIVTDGTIRRANRGPSLAGRIFLGIIPFVCIGLGTWQVYRLRWKEDLIARVDATVAEPVVALPKGITNFDQFTNDWEYRRVLLVGLYHHDQEMLIGPRPNDGENGFMVVTPLEREDGTKVLVKRGWIPKAKANPATRPESRKDELYTVCGLVRHGEEQNMFTPVNHPDRDQWYILNVDEMARHTGSLPLLIDELYDPRTTYPSKILVDRGIPLGRSRDVTFRNNHMQYVVTWYALALATAAMFGVLVYQGRGSSTIRRRIKDMSKL</sequence>
<dbReference type="PANTHER" id="PTHR23427">
    <property type="entry name" value="SURFEIT LOCUS PROTEIN"/>
    <property type="match status" value="1"/>
</dbReference>
<comment type="similarity">
    <text evidence="5">Belongs to the SURF1 family.</text>
</comment>
<organism evidence="6 7">
    <name type="scientific">Tieghemiomyces parasiticus</name>
    <dbReference type="NCBI Taxonomy" id="78921"/>
    <lineage>
        <taxon>Eukaryota</taxon>
        <taxon>Fungi</taxon>
        <taxon>Fungi incertae sedis</taxon>
        <taxon>Zoopagomycota</taxon>
        <taxon>Kickxellomycotina</taxon>
        <taxon>Dimargaritomycetes</taxon>
        <taxon>Dimargaritales</taxon>
        <taxon>Dimargaritaceae</taxon>
        <taxon>Tieghemiomyces</taxon>
    </lineage>
</organism>
<dbReference type="CDD" id="cd06662">
    <property type="entry name" value="SURF1"/>
    <property type="match status" value="1"/>
</dbReference>
<evidence type="ECO:0000256" key="3">
    <source>
        <dbReference type="ARBA" id="ARBA00022989"/>
    </source>
</evidence>
<evidence type="ECO:0000256" key="4">
    <source>
        <dbReference type="ARBA" id="ARBA00023136"/>
    </source>
</evidence>
<keyword evidence="5" id="KW-0999">Mitochondrion inner membrane</keyword>
<reference evidence="6" key="1">
    <citation type="submission" date="2022-07" db="EMBL/GenBank/DDBJ databases">
        <title>Phylogenomic reconstructions and comparative analyses of Kickxellomycotina fungi.</title>
        <authorList>
            <person name="Reynolds N.K."/>
            <person name="Stajich J.E."/>
            <person name="Barry K."/>
            <person name="Grigoriev I.V."/>
            <person name="Crous P."/>
            <person name="Smith M.E."/>
        </authorList>
    </citation>
    <scope>NUCLEOTIDE SEQUENCE</scope>
    <source>
        <strain evidence="6">RSA 861</strain>
    </source>
</reference>
<keyword evidence="7" id="KW-1185">Reference proteome</keyword>
<dbReference type="AlphaFoldDB" id="A0A9W8DN18"/>
<gene>
    <name evidence="6" type="primary">SHY1_2</name>
    <name evidence="6" type="ORF">IWQ60_007818</name>
</gene>
<accession>A0A9W8DN18</accession>
<evidence type="ECO:0000313" key="6">
    <source>
        <dbReference type="EMBL" id="KAJ1917299.1"/>
    </source>
</evidence>
<dbReference type="GO" id="GO:0005743">
    <property type="term" value="C:mitochondrial inner membrane"/>
    <property type="evidence" value="ECO:0007669"/>
    <property type="project" value="UniProtKB-SubCell"/>
</dbReference>
<dbReference type="EMBL" id="JANBPT010000547">
    <property type="protein sequence ID" value="KAJ1917299.1"/>
    <property type="molecule type" value="Genomic_DNA"/>
</dbReference>
<keyword evidence="4 5" id="KW-0472">Membrane</keyword>
<keyword evidence="5" id="KW-0496">Mitochondrion</keyword>
<keyword evidence="2 5" id="KW-0812">Transmembrane</keyword>
<name>A0A9W8DN18_9FUNG</name>
<dbReference type="InterPro" id="IPR045214">
    <property type="entry name" value="Surf1/Surf4"/>
</dbReference>
<feature type="transmembrane region" description="Helical" evidence="5">
    <location>
        <begin position="78"/>
        <end position="100"/>
    </location>
</feature>
<proteinExistence type="inferred from homology"/>
<dbReference type="PROSITE" id="PS50895">
    <property type="entry name" value="SURF1"/>
    <property type="match status" value="1"/>
</dbReference>
<dbReference type="Pfam" id="PF02104">
    <property type="entry name" value="SURF1"/>
    <property type="match status" value="1"/>
</dbReference>
<dbReference type="PANTHER" id="PTHR23427:SF2">
    <property type="entry name" value="SURFEIT LOCUS PROTEIN 1"/>
    <property type="match status" value="1"/>
</dbReference>
<comment type="subcellular location">
    <subcellularLocation>
        <location evidence="1">Membrane</location>
    </subcellularLocation>
    <subcellularLocation>
        <location evidence="5">Mitochondrion inner membrane</location>
        <topology evidence="5">Multi-pass membrane protein</topology>
    </subcellularLocation>
</comment>
<dbReference type="Proteomes" id="UP001150569">
    <property type="component" value="Unassembled WGS sequence"/>
</dbReference>
<evidence type="ECO:0000256" key="1">
    <source>
        <dbReference type="ARBA" id="ARBA00004370"/>
    </source>
</evidence>
<dbReference type="GO" id="GO:0033617">
    <property type="term" value="P:mitochondrial respiratory chain complex IV assembly"/>
    <property type="evidence" value="ECO:0007669"/>
    <property type="project" value="TreeGrafter"/>
</dbReference>
<comment type="function">
    <text evidence="5">Probably involved in the biogenesis of the COX complex.</text>
</comment>
<feature type="transmembrane region" description="Helical" evidence="5">
    <location>
        <begin position="291"/>
        <end position="309"/>
    </location>
</feature>
<keyword evidence="3 5" id="KW-1133">Transmembrane helix</keyword>
<evidence type="ECO:0000256" key="2">
    <source>
        <dbReference type="ARBA" id="ARBA00022692"/>
    </source>
</evidence>
<dbReference type="OrthoDB" id="10040024at2759"/>
<dbReference type="InterPro" id="IPR002994">
    <property type="entry name" value="Surf1/Shy1"/>
</dbReference>
<comment type="caution">
    <text evidence="6">The sequence shown here is derived from an EMBL/GenBank/DDBJ whole genome shotgun (WGS) entry which is preliminary data.</text>
</comment>
<protein>
    <recommendedName>
        <fullName evidence="5">SURF1-like protein</fullName>
    </recommendedName>
</protein>
<evidence type="ECO:0000313" key="7">
    <source>
        <dbReference type="Proteomes" id="UP001150569"/>
    </source>
</evidence>